<dbReference type="Pfam" id="PF00291">
    <property type="entry name" value="PALP"/>
    <property type="match status" value="1"/>
</dbReference>
<feature type="domain" description="Tryptophan synthase beta chain-like PALP" evidence="5">
    <location>
        <begin position="19"/>
        <end position="295"/>
    </location>
</feature>
<keyword evidence="4" id="KW-0663">Pyridoxal phosphate</keyword>
<evidence type="ECO:0000256" key="4">
    <source>
        <dbReference type="ARBA" id="ARBA00022898"/>
    </source>
</evidence>
<evidence type="ECO:0000259" key="5">
    <source>
        <dbReference type="Pfam" id="PF00291"/>
    </source>
</evidence>
<dbReference type="InterPro" id="IPR050214">
    <property type="entry name" value="Cys_Synth/Cystath_Beta-Synth"/>
</dbReference>
<reference evidence="6 7" key="1">
    <citation type="submission" date="2019-09" db="EMBL/GenBank/DDBJ databases">
        <title>Goodfellowia gen. nov., a new genus of the Pseudonocardineae related to Actinoalloteichus, containing Goodfellowia coeruleoviolacea gen. nov., comb. nov. gen. nov., comb. nov.</title>
        <authorList>
            <person name="Labeda D."/>
        </authorList>
    </citation>
    <scope>NUCLEOTIDE SEQUENCE [LARGE SCALE GENOMIC DNA]</scope>
    <source>
        <strain evidence="6 7">AN110305</strain>
    </source>
</reference>
<organism evidence="6 7">
    <name type="scientific">Solihabitans fulvus</name>
    <dbReference type="NCBI Taxonomy" id="1892852"/>
    <lineage>
        <taxon>Bacteria</taxon>
        <taxon>Bacillati</taxon>
        <taxon>Actinomycetota</taxon>
        <taxon>Actinomycetes</taxon>
        <taxon>Pseudonocardiales</taxon>
        <taxon>Pseudonocardiaceae</taxon>
        <taxon>Solihabitans</taxon>
    </lineage>
</organism>
<comment type="cofactor">
    <cofactor evidence="1">
        <name>pyridoxal 5'-phosphate</name>
        <dbReference type="ChEBI" id="CHEBI:597326"/>
    </cofactor>
</comment>
<evidence type="ECO:0000256" key="2">
    <source>
        <dbReference type="ARBA" id="ARBA00011738"/>
    </source>
</evidence>
<evidence type="ECO:0000313" key="7">
    <source>
        <dbReference type="Proteomes" id="UP000323454"/>
    </source>
</evidence>
<evidence type="ECO:0000313" key="6">
    <source>
        <dbReference type="EMBL" id="KAA2254440.1"/>
    </source>
</evidence>
<dbReference type="InterPro" id="IPR001926">
    <property type="entry name" value="TrpB-like_PALP"/>
</dbReference>
<evidence type="ECO:0000256" key="3">
    <source>
        <dbReference type="ARBA" id="ARBA00022679"/>
    </source>
</evidence>
<proteinExistence type="predicted"/>
<comment type="subunit">
    <text evidence="2">Homodimer.</text>
</comment>
<keyword evidence="7" id="KW-1185">Reference proteome</keyword>
<reference evidence="6 7" key="2">
    <citation type="submission" date="2019-09" db="EMBL/GenBank/DDBJ databases">
        <authorList>
            <person name="Jin C."/>
        </authorList>
    </citation>
    <scope>NUCLEOTIDE SEQUENCE [LARGE SCALE GENOMIC DNA]</scope>
    <source>
        <strain evidence="6 7">AN110305</strain>
    </source>
</reference>
<dbReference type="CDD" id="cd01561">
    <property type="entry name" value="CBS_like"/>
    <property type="match status" value="1"/>
</dbReference>
<gene>
    <name evidence="6" type="primary">sbnA</name>
    <name evidence="6" type="ORF">F0L68_30105</name>
</gene>
<name>A0A5B2WU92_9PSEU</name>
<dbReference type="NCBIfam" id="TIGR03945">
    <property type="entry name" value="PLP_SbnA_fam"/>
    <property type="match status" value="1"/>
</dbReference>
<comment type="caution">
    <text evidence="6">The sequence shown here is derived from an EMBL/GenBank/DDBJ whole genome shotgun (WGS) entry which is preliminary data.</text>
</comment>
<dbReference type="RefSeq" id="WP_149853236.1">
    <property type="nucleotide sequence ID" value="NZ_VUOB01000061.1"/>
</dbReference>
<protein>
    <submittedName>
        <fullName evidence="6">2,3-diaminopropionate biosynthesis protein SbnA</fullName>
    </submittedName>
</protein>
<evidence type="ECO:0000256" key="1">
    <source>
        <dbReference type="ARBA" id="ARBA00001933"/>
    </source>
</evidence>
<dbReference type="SUPFAM" id="SSF53686">
    <property type="entry name" value="Tryptophan synthase beta subunit-like PLP-dependent enzymes"/>
    <property type="match status" value="1"/>
</dbReference>
<dbReference type="GO" id="GO:1901605">
    <property type="term" value="P:alpha-amino acid metabolic process"/>
    <property type="evidence" value="ECO:0007669"/>
    <property type="project" value="UniProtKB-ARBA"/>
</dbReference>
<keyword evidence="3" id="KW-0808">Transferase</keyword>
<dbReference type="EMBL" id="VUOB01000061">
    <property type="protein sequence ID" value="KAA2254440.1"/>
    <property type="molecule type" value="Genomic_DNA"/>
</dbReference>
<dbReference type="Gene3D" id="3.40.50.1100">
    <property type="match status" value="2"/>
</dbReference>
<dbReference type="OrthoDB" id="5176350at2"/>
<dbReference type="InterPro" id="IPR036052">
    <property type="entry name" value="TrpB-like_PALP_sf"/>
</dbReference>
<accession>A0A5B2WU92</accession>
<dbReference type="GO" id="GO:0016740">
    <property type="term" value="F:transferase activity"/>
    <property type="evidence" value="ECO:0007669"/>
    <property type="project" value="UniProtKB-KW"/>
</dbReference>
<sequence>MTTHALSQRLEFIRRSLPETPVLQLADDRIDLFAKLEYGNPNGSAKDRSAFWILKRALERGEITEDTTIVESSSGNFAISLASFCRSLDLAFVPVIDPNVNAATEAYLRALCDRVEKVTERDASGGFLSTRLARVAQLRIELDSAYWPNQYANTDAIEAHYRLTGGELCRAFRRIDYLFVGVSTGGTIGGLSKRLKETWPRTRVIAVDAEGSAIFGGPPATRRIPGLGSSITPPLFEHALIDEVIMVPERETVLGCHQLLRQHGVYAGGSTGTVYTAINGYFDGYTGPRPTVVFLCADRGTGYADTIYNPLWAADPELLVGQ</sequence>
<dbReference type="Proteomes" id="UP000323454">
    <property type="component" value="Unassembled WGS sequence"/>
</dbReference>
<dbReference type="PANTHER" id="PTHR10314">
    <property type="entry name" value="CYSTATHIONINE BETA-SYNTHASE"/>
    <property type="match status" value="1"/>
</dbReference>
<dbReference type="InterPro" id="IPR023927">
    <property type="entry name" value="SbnA"/>
</dbReference>
<dbReference type="AlphaFoldDB" id="A0A5B2WU92"/>